<evidence type="ECO:0000256" key="1">
    <source>
        <dbReference type="ARBA" id="ARBA00000085"/>
    </source>
</evidence>
<dbReference type="InterPro" id="IPR005467">
    <property type="entry name" value="His_kinase_dom"/>
</dbReference>
<dbReference type="Gene3D" id="3.30.565.10">
    <property type="entry name" value="Histidine kinase-like ATPase, C-terminal domain"/>
    <property type="match status" value="1"/>
</dbReference>
<sequence>MHAAVCDFILDCLQNSIEAGASEIGLLIDENPELISVRIRDNGIGMTDEELKRAVDPFYTDGLKHSGRKVGLGLPFMIQAVQLAEGDWSLDSEKGRGTELCFSFKSEHVDTPPMGDISGMLLQAFMFDGNFELEFERRLRKGKANDSYILKRSEIVGVLGDLNDADSLIMARQFLKSQEEDVSSNEDV</sequence>
<dbReference type="PROSITE" id="PS50109">
    <property type="entry name" value="HIS_KIN"/>
    <property type="match status" value="1"/>
</dbReference>
<protein>
    <recommendedName>
        <fullName evidence="2">histidine kinase</fullName>
        <ecNumber evidence="2">2.7.13.3</ecNumber>
    </recommendedName>
</protein>
<dbReference type="InterPro" id="IPR003594">
    <property type="entry name" value="HATPase_dom"/>
</dbReference>
<evidence type="ECO:0000259" key="3">
    <source>
        <dbReference type="PROSITE" id="PS50109"/>
    </source>
</evidence>
<keyword evidence="4" id="KW-0418">Kinase</keyword>
<feature type="domain" description="Histidine kinase" evidence="3">
    <location>
        <begin position="1"/>
        <end position="108"/>
    </location>
</feature>
<comment type="catalytic activity">
    <reaction evidence="1">
        <text>ATP + protein L-histidine = ADP + protein N-phospho-L-histidine.</text>
        <dbReference type="EC" id="2.7.13.3"/>
    </reaction>
</comment>
<dbReference type="CDD" id="cd00075">
    <property type="entry name" value="HATPase"/>
    <property type="match status" value="1"/>
</dbReference>
<evidence type="ECO:0000313" key="4">
    <source>
        <dbReference type="EMBL" id="MDC7226554.1"/>
    </source>
</evidence>
<dbReference type="EMBL" id="JAQQAL010000014">
    <property type="protein sequence ID" value="MDC7226554.1"/>
    <property type="molecule type" value="Genomic_DNA"/>
</dbReference>
<dbReference type="EC" id="2.7.13.3" evidence="2"/>
<dbReference type="InterPro" id="IPR036890">
    <property type="entry name" value="HATPase_C_sf"/>
</dbReference>
<gene>
    <name evidence="4" type="ORF">PQJ61_07295</name>
</gene>
<dbReference type="SUPFAM" id="SSF55874">
    <property type="entry name" value="ATPase domain of HSP90 chaperone/DNA topoisomerase II/histidine kinase"/>
    <property type="match status" value="1"/>
</dbReference>
<dbReference type="PRINTS" id="PR00344">
    <property type="entry name" value="BCTRLSENSOR"/>
</dbReference>
<proteinExistence type="predicted"/>
<dbReference type="GO" id="GO:0004673">
    <property type="term" value="F:protein histidine kinase activity"/>
    <property type="evidence" value="ECO:0007669"/>
    <property type="project" value="UniProtKB-EC"/>
</dbReference>
<dbReference type="InterPro" id="IPR004358">
    <property type="entry name" value="Sig_transdc_His_kin-like_C"/>
</dbReference>
<keyword evidence="4" id="KW-0808">Transferase</keyword>
<evidence type="ECO:0000256" key="2">
    <source>
        <dbReference type="ARBA" id="ARBA00012438"/>
    </source>
</evidence>
<accession>A0AAJ1IE97</accession>
<dbReference type="Pfam" id="PF02518">
    <property type="entry name" value="HATPase_c"/>
    <property type="match status" value="1"/>
</dbReference>
<dbReference type="Proteomes" id="UP001221217">
    <property type="component" value="Unassembled WGS sequence"/>
</dbReference>
<reference evidence="4 5" key="1">
    <citation type="submission" date="2022-12" db="EMBL/GenBank/DDBJ databases">
        <title>Metagenome assembled genome from gulf of manar.</title>
        <authorList>
            <person name="Kohli P."/>
            <person name="Pk S."/>
            <person name="Venkata Ramana C."/>
            <person name="Sasikala C."/>
        </authorList>
    </citation>
    <scope>NUCLEOTIDE SEQUENCE [LARGE SCALE GENOMIC DNA]</scope>
    <source>
        <strain evidence="4">JB008</strain>
    </source>
</reference>
<name>A0AAJ1IE97_9SPIO</name>
<comment type="caution">
    <text evidence="4">The sequence shown here is derived from an EMBL/GenBank/DDBJ whole genome shotgun (WGS) entry which is preliminary data.</text>
</comment>
<organism evidence="4 5">
    <name type="scientific">Candidatus Thalassospirochaeta sargassi</name>
    <dbReference type="NCBI Taxonomy" id="3119039"/>
    <lineage>
        <taxon>Bacteria</taxon>
        <taxon>Pseudomonadati</taxon>
        <taxon>Spirochaetota</taxon>
        <taxon>Spirochaetia</taxon>
        <taxon>Spirochaetales</taxon>
        <taxon>Spirochaetaceae</taxon>
        <taxon>Candidatus Thalassospirochaeta</taxon>
    </lineage>
</organism>
<evidence type="ECO:0000313" key="5">
    <source>
        <dbReference type="Proteomes" id="UP001221217"/>
    </source>
</evidence>
<dbReference type="AlphaFoldDB" id="A0AAJ1IE97"/>